<feature type="compositionally biased region" description="Low complexity" evidence="9">
    <location>
        <begin position="1349"/>
        <end position="1361"/>
    </location>
</feature>
<dbReference type="Gene3D" id="1.10.340.70">
    <property type="match status" value="1"/>
</dbReference>
<dbReference type="Gramene" id="OMP00001">
    <property type="protein sequence ID" value="OMP00001"/>
    <property type="gene ID" value="CCACVL1_03505"/>
</dbReference>
<dbReference type="PANTHER" id="PTHR35046:SF26">
    <property type="entry name" value="RNA-DIRECTED DNA POLYMERASE"/>
    <property type="match status" value="1"/>
</dbReference>
<dbReference type="Pfam" id="PF17921">
    <property type="entry name" value="Integrase_H2C2"/>
    <property type="match status" value="1"/>
</dbReference>
<dbReference type="Gene3D" id="4.10.60.10">
    <property type="entry name" value="Zinc finger, CCHC-type"/>
    <property type="match status" value="1"/>
</dbReference>
<evidence type="ECO:0000256" key="2">
    <source>
        <dbReference type="ARBA" id="ARBA00022679"/>
    </source>
</evidence>
<dbReference type="GO" id="GO:0008270">
    <property type="term" value="F:zinc ion binding"/>
    <property type="evidence" value="ECO:0007669"/>
    <property type="project" value="UniProtKB-KW"/>
</dbReference>
<dbReference type="STRING" id="210143.A0A1R3JYV3"/>
<reference evidence="12 13" key="1">
    <citation type="submission" date="2013-09" db="EMBL/GenBank/DDBJ databases">
        <title>Corchorus capsularis genome sequencing.</title>
        <authorList>
            <person name="Alam M."/>
            <person name="Haque M.S."/>
            <person name="Islam M.S."/>
            <person name="Emdad E.M."/>
            <person name="Islam M.M."/>
            <person name="Ahmed B."/>
            <person name="Halim A."/>
            <person name="Hossen Q.M.M."/>
            <person name="Hossain M.Z."/>
            <person name="Ahmed R."/>
            <person name="Khan M.M."/>
            <person name="Islam R."/>
            <person name="Rashid M.M."/>
            <person name="Khan S.A."/>
            <person name="Rahman M.S."/>
            <person name="Alam M."/>
        </authorList>
    </citation>
    <scope>NUCLEOTIDE SEQUENCE [LARGE SCALE GENOMIC DNA]</scope>
    <source>
        <strain evidence="13">cv. CVL-1</strain>
        <tissue evidence="12">Whole seedling</tissue>
    </source>
</reference>
<feature type="region of interest" description="Disordered" evidence="9">
    <location>
        <begin position="1212"/>
        <end position="1257"/>
    </location>
</feature>
<dbReference type="PANTHER" id="PTHR35046">
    <property type="entry name" value="ZINC KNUCKLE (CCHC-TYPE) FAMILY PROTEIN"/>
    <property type="match status" value="1"/>
</dbReference>
<dbReference type="GO" id="GO:0003676">
    <property type="term" value="F:nucleic acid binding"/>
    <property type="evidence" value="ECO:0007669"/>
    <property type="project" value="InterPro"/>
</dbReference>
<keyword evidence="5" id="KW-0255">Endonuclease</keyword>
<keyword evidence="8" id="KW-0479">Metal-binding</keyword>
<dbReference type="InterPro" id="IPR000477">
    <property type="entry name" value="RT_dom"/>
</dbReference>
<evidence type="ECO:0000256" key="1">
    <source>
        <dbReference type="ARBA" id="ARBA00012493"/>
    </source>
</evidence>
<dbReference type="CDD" id="cd01647">
    <property type="entry name" value="RT_LTR"/>
    <property type="match status" value="1"/>
</dbReference>
<protein>
    <recommendedName>
        <fullName evidence="1">RNA-directed DNA polymerase</fullName>
        <ecNumber evidence="1">2.7.7.49</ecNumber>
    </recommendedName>
</protein>
<dbReference type="EMBL" id="AWWV01006729">
    <property type="protein sequence ID" value="OMP00001.1"/>
    <property type="molecule type" value="Genomic_DNA"/>
</dbReference>
<dbReference type="SUPFAM" id="SSF56672">
    <property type="entry name" value="DNA/RNA polymerases"/>
    <property type="match status" value="1"/>
</dbReference>
<dbReference type="GO" id="GO:0016787">
    <property type="term" value="F:hydrolase activity"/>
    <property type="evidence" value="ECO:0007669"/>
    <property type="project" value="UniProtKB-KW"/>
</dbReference>
<dbReference type="Gene3D" id="3.10.10.10">
    <property type="entry name" value="HIV Type 1 Reverse Transcriptase, subunit A, domain 1"/>
    <property type="match status" value="1"/>
</dbReference>
<dbReference type="InterPro" id="IPR001878">
    <property type="entry name" value="Znf_CCHC"/>
</dbReference>
<proteinExistence type="predicted"/>
<comment type="caution">
    <text evidence="12">The sequence shown here is derived from an EMBL/GenBank/DDBJ whole genome shotgun (WGS) entry which is preliminary data.</text>
</comment>
<sequence length="1382" mass="157786">MSQQGNDGVRVAANGTVEGVRALVETLQNRLHVVEERERRREESEESSSSHTRRGSRGGGASSSSSESMHPYDVRAHLRRQHQQKRRNERNDVVGDVGDANRQVQRVRDQDDVQNTYVHAYTPKVEIPEFDGNGQPDDFLDWLHTVERIFEYQDVPGNKKVKLVAIKLRKHASLWWESLLKKRERRGKDKIRTWDKMVRELKKKFLPEDYKQDVFIKLQNLKQGAMSVSDYTADFDSLMIKANINEPEEQTIARYLAGLRVDIANGTTSKSPFAPKPKVDEKDKSKKGGDDAEKAKLRQERKCFKCHCFGHMAADCPNRRVVTLVEDNDDDNEEVTQVVEGEDWKRKNVFHTRCTCQGKVCMVIIDSGSFENLASVEMVEKLGLKTTPHPSPYKLSWLKDESDLRVTLRCVVPFSIGKHYSDEITLAPLKPNIVPTPKKEALLMTRKEVIRELRGEPIAFALVDENDVVQDSGLHPKLLPLFDEYGNVFPDEIPAGLPPLRDIQHQIDLIPGSVLPNKPTYRMSPKEYEELQRQVEELLQKGLIRESLSPCPVPALLVPKKDGSWRMCIDSRAINKITFDYRFPIPRLDDLLDQLHGAKVFSKIDLRSGYHQIRMKPLDEWKTTFKTRDSLYEWLVMPFGLSNAPNTFMRFMNHVPKSCVGECVVVYFDDILVYSPDEDSHIVDLRKVFDLLRNEKLYANVKKCHFFTHEVAFFGVYCFGRFIKGFSTIVAPITECLKSKKFCWTREAQASFDELKRRVTEAPTLKLLDFSAPFEVECDVSDDFYALVRALDHWSQYLLPQPFVLFSDHEALNFINQQHKLNRRHAKWVELLQSFSFSIKHKVGAQNVVADALSRKFTLLTSLQLQVVGFEAIRELYEHDEDFGDAWRSCHHGPSKLYSLVDDYLFYANRLCVPRCSLRLAIVEEAHGGTLSGHLGRAKTLYMVQQNYYWSRLERDVARHVLSCHDDNKEKNLRPILKRHSTLKSMEDDNNKPKPSNKKVSFDLDEDGFKKLIKKADHLPRPGSPSREGPDLIVGISTTSKELQVLPAVLDNGREALGGDVGEGHELFRSVRVLVEESLDSDKLHGYCFLNFQLLVIGGSKGWDLMRPRLIMEGMKRQGLIMDLKMAMESLIESLRPTNEEEDSVSFIDSYKSRSIEEHNGANVEHVSDKHGDVMDVQEDAMVDPGLNTSLEELRVGGIAHDRPLLGEAAQHQPLDRPSHAPSHGATGHNRPLHRASTGHNRPSHAASAHNRPMDPLAIPQGPMIRARAKRIVSRIIYVSRPYGFRIGREVTNPIGDKWYKIGSSGTMEGEQDQVNLATMLQTLMQRLDTKDTKFGALVDDVQQVKDGQNQQAQPPQQRANVAHNHERVQHQPRQVVPRMDL</sequence>
<dbReference type="Gene3D" id="3.30.70.270">
    <property type="match status" value="1"/>
</dbReference>
<feature type="region of interest" description="Disordered" evidence="9">
    <location>
        <begin position="1346"/>
        <end position="1382"/>
    </location>
</feature>
<dbReference type="InterPro" id="IPR043502">
    <property type="entry name" value="DNA/RNA_pol_sf"/>
</dbReference>
<dbReference type="Proteomes" id="UP000188268">
    <property type="component" value="Unassembled WGS sequence"/>
</dbReference>
<accession>A0A1R3JYV3</accession>
<dbReference type="InterPro" id="IPR021109">
    <property type="entry name" value="Peptidase_aspartic_dom_sf"/>
</dbReference>
<feature type="domain" description="Reverse transcriptase" evidence="11">
    <location>
        <begin position="539"/>
        <end position="718"/>
    </location>
</feature>
<evidence type="ECO:0000313" key="13">
    <source>
        <dbReference type="Proteomes" id="UP000188268"/>
    </source>
</evidence>
<evidence type="ECO:0000256" key="3">
    <source>
        <dbReference type="ARBA" id="ARBA00022695"/>
    </source>
</evidence>
<keyword evidence="13" id="KW-1185">Reference proteome</keyword>
<keyword evidence="4" id="KW-0540">Nuclease</keyword>
<keyword evidence="7 12" id="KW-0695">RNA-directed DNA polymerase</keyword>
<dbReference type="InterPro" id="IPR036875">
    <property type="entry name" value="Znf_CCHC_sf"/>
</dbReference>
<feature type="compositionally biased region" description="Basic and acidic residues" evidence="9">
    <location>
        <begin position="34"/>
        <end position="43"/>
    </location>
</feature>
<feature type="domain" description="CCHC-type" evidence="10">
    <location>
        <begin position="301"/>
        <end position="318"/>
    </location>
</feature>
<dbReference type="Pfam" id="PF00078">
    <property type="entry name" value="RVT_1"/>
    <property type="match status" value="1"/>
</dbReference>
<evidence type="ECO:0000256" key="9">
    <source>
        <dbReference type="SAM" id="MobiDB-lite"/>
    </source>
</evidence>
<feature type="compositionally biased region" description="Basic and acidic residues" evidence="9">
    <location>
        <begin position="277"/>
        <end position="292"/>
    </location>
</feature>
<evidence type="ECO:0000256" key="8">
    <source>
        <dbReference type="PROSITE-ProRule" id="PRU00047"/>
    </source>
</evidence>
<feature type="region of interest" description="Disordered" evidence="9">
    <location>
        <begin position="34"/>
        <end position="104"/>
    </location>
</feature>
<dbReference type="OrthoDB" id="407598at2759"/>
<dbReference type="CDD" id="cd00303">
    <property type="entry name" value="retropepsin_like"/>
    <property type="match status" value="1"/>
</dbReference>
<name>A0A1R3JYV3_COCAP</name>
<dbReference type="PROSITE" id="PS50878">
    <property type="entry name" value="RT_POL"/>
    <property type="match status" value="1"/>
</dbReference>
<dbReference type="InterPro" id="IPR043128">
    <property type="entry name" value="Rev_trsase/Diguanyl_cyclase"/>
</dbReference>
<dbReference type="CDD" id="cd09274">
    <property type="entry name" value="RNase_HI_RT_Ty3"/>
    <property type="match status" value="1"/>
</dbReference>
<dbReference type="EC" id="2.7.7.49" evidence="1"/>
<dbReference type="Pfam" id="PF17917">
    <property type="entry name" value="RT_RNaseH"/>
    <property type="match status" value="1"/>
</dbReference>
<dbReference type="InterPro" id="IPR005162">
    <property type="entry name" value="Retrotrans_gag_dom"/>
</dbReference>
<evidence type="ECO:0000256" key="4">
    <source>
        <dbReference type="ARBA" id="ARBA00022722"/>
    </source>
</evidence>
<gene>
    <name evidence="12" type="ORF">CCACVL1_03505</name>
</gene>
<keyword evidence="8" id="KW-0862">Zinc</keyword>
<dbReference type="Gene3D" id="2.40.70.10">
    <property type="entry name" value="Acid Proteases"/>
    <property type="match status" value="1"/>
</dbReference>
<dbReference type="SUPFAM" id="SSF57756">
    <property type="entry name" value="Retrovirus zinc finger-like domains"/>
    <property type="match status" value="1"/>
</dbReference>
<dbReference type="InterPro" id="IPR041588">
    <property type="entry name" value="Integrase_H2C2"/>
</dbReference>
<feature type="region of interest" description="Disordered" evidence="9">
    <location>
        <begin position="267"/>
        <end position="292"/>
    </location>
</feature>
<keyword evidence="2" id="KW-0808">Transferase</keyword>
<dbReference type="Pfam" id="PF03732">
    <property type="entry name" value="Retrotrans_gag"/>
    <property type="match status" value="1"/>
</dbReference>
<evidence type="ECO:0000313" key="12">
    <source>
        <dbReference type="EMBL" id="OMP00001.1"/>
    </source>
</evidence>
<feature type="region of interest" description="Disordered" evidence="9">
    <location>
        <begin position="975"/>
        <end position="1002"/>
    </location>
</feature>
<evidence type="ECO:0000259" key="11">
    <source>
        <dbReference type="PROSITE" id="PS50878"/>
    </source>
</evidence>
<dbReference type="PROSITE" id="PS50158">
    <property type="entry name" value="ZF_CCHC"/>
    <property type="match status" value="1"/>
</dbReference>
<evidence type="ECO:0000256" key="6">
    <source>
        <dbReference type="ARBA" id="ARBA00022801"/>
    </source>
</evidence>
<keyword evidence="8" id="KW-0863">Zinc-finger</keyword>
<evidence type="ECO:0000259" key="10">
    <source>
        <dbReference type="PROSITE" id="PS50158"/>
    </source>
</evidence>
<evidence type="ECO:0000256" key="5">
    <source>
        <dbReference type="ARBA" id="ARBA00022759"/>
    </source>
</evidence>
<keyword evidence="3" id="KW-0548">Nucleotidyltransferase</keyword>
<evidence type="ECO:0000256" key="7">
    <source>
        <dbReference type="ARBA" id="ARBA00022918"/>
    </source>
</evidence>
<organism evidence="12 13">
    <name type="scientific">Corchorus capsularis</name>
    <name type="common">Jute</name>
    <dbReference type="NCBI Taxonomy" id="210143"/>
    <lineage>
        <taxon>Eukaryota</taxon>
        <taxon>Viridiplantae</taxon>
        <taxon>Streptophyta</taxon>
        <taxon>Embryophyta</taxon>
        <taxon>Tracheophyta</taxon>
        <taxon>Spermatophyta</taxon>
        <taxon>Magnoliopsida</taxon>
        <taxon>eudicotyledons</taxon>
        <taxon>Gunneridae</taxon>
        <taxon>Pentapetalae</taxon>
        <taxon>rosids</taxon>
        <taxon>malvids</taxon>
        <taxon>Malvales</taxon>
        <taxon>Malvaceae</taxon>
        <taxon>Grewioideae</taxon>
        <taxon>Apeibeae</taxon>
        <taxon>Corchorus</taxon>
    </lineage>
</organism>
<feature type="compositionally biased region" description="Basic residues" evidence="9">
    <location>
        <begin position="77"/>
        <end position="88"/>
    </location>
</feature>
<dbReference type="GO" id="GO:0004519">
    <property type="term" value="F:endonuclease activity"/>
    <property type="evidence" value="ECO:0007669"/>
    <property type="project" value="UniProtKB-KW"/>
</dbReference>
<dbReference type="InterPro" id="IPR041373">
    <property type="entry name" value="RT_RNaseH"/>
</dbReference>
<dbReference type="GO" id="GO:0003964">
    <property type="term" value="F:RNA-directed DNA polymerase activity"/>
    <property type="evidence" value="ECO:0007669"/>
    <property type="project" value="UniProtKB-KW"/>
</dbReference>
<keyword evidence="6" id="KW-0378">Hydrolase</keyword>